<dbReference type="GO" id="GO:0008417">
    <property type="term" value="F:fucosyltransferase activity"/>
    <property type="evidence" value="ECO:0007669"/>
    <property type="project" value="InterPro"/>
</dbReference>
<evidence type="ECO:0000259" key="15">
    <source>
        <dbReference type="Pfam" id="PF17039"/>
    </source>
</evidence>
<keyword evidence="9 12" id="KW-0333">Golgi apparatus</keyword>
<evidence type="ECO:0000256" key="3">
    <source>
        <dbReference type="ARBA" id="ARBA00008919"/>
    </source>
</evidence>
<evidence type="ECO:0000256" key="7">
    <source>
        <dbReference type="ARBA" id="ARBA00022968"/>
    </source>
</evidence>
<reference evidence="16 17" key="1">
    <citation type="journal article" date="2017" name="Curr. Biol.">
        <title>Genome architecture and evolution of a unichromosomal asexual nematode.</title>
        <authorList>
            <person name="Fradin H."/>
            <person name="Zegar C."/>
            <person name="Gutwein M."/>
            <person name="Lucas J."/>
            <person name="Kovtun M."/>
            <person name="Corcoran D."/>
            <person name="Baugh L.R."/>
            <person name="Kiontke K."/>
            <person name="Gunsalus K."/>
            <person name="Fitch D.H."/>
            <person name="Piano F."/>
        </authorList>
    </citation>
    <scope>NUCLEOTIDE SEQUENCE [LARGE SCALE GENOMIC DNA]</scope>
    <source>
        <strain evidence="16">PF1309</strain>
    </source>
</reference>
<dbReference type="GO" id="GO:0032580">
    <property type="term" value="C:Golgi cisterna membrane"/>
    <property type="evidence" value="ECO:0007669"/>
    <property type="project" value="UniProtKB-SubCell"/>
</dbReference>
<evidence type="ECO:0000259" key="14">
    <source>
        <dbReference type="Pfam" id="PF00852"/>
    </source>
</evidence>
<feature type="region of interest" description="Disordered" evidence="13">
    <location>
        <begin position="1"/>
        <end position="128"/>
    </location>
</feature>
<sequence length="552" mass="62451">MAILDSSDLDIRVKDRGNEEPSSGKKKITGMFKDSPMKGLLKEGAAESIKRPLSGLFRRPGSRAGGRKKEEEEDALAAQPPPNFQQNSRPLASALEEVASSSDLPVPQNSNDRRPSAPPDLDSSVARAPRISNANVNGMLQIDMFASKYPQLTRIRPAAVYRYLFLFFGASLLLYGIYSIFAYDDGSHVPVHKAQKHLYLTVSKDRIGHRFDTLAPKRILFWTKVFDRTVKPESDNFADCPGLTDRCIMDSDKSLVSKADAVVFHSADISKEPLPENSLRNPDQVYVYYSMETPDNSGKLSVPKNFFNWTATFVHDSDVVAKYGGYFMRTTQAEAKGFKIQRFFVDERRFAKKNSGVFWLVSNCKTESEREMAIAELGKYIDVKYAGKCANDAEGKSLCPLGDPCNSIFESYPFYVAIENTVCKDYITEKLFSRIDIPSIPIVMKRKTYEDASIPPSLFIALDDFKGPKEMAEYLKMLQTNMTAYKKHMTWRQDEWTMAPWNAPGFRNGMCRLCEKLWEANRTSKSIEDIESHYKQSAACENDNSFVKKWIS</sequence>
<keyword evidence="4 12" id="KW-0328">Glycosyltransferase</keyword>
<dbReference type="FunFam" id="3.40.50.11660:FF:000002">
    <property type="entry name" value="Alpha-(1,3)-fucosyltransferase"/>
    <property type="match status" value="1"/>
</dbReference>
<feature type="domain" description="Fucosyltransferase C-terminal" evidence="14">
    <location>
        <begin position="351"/>
        <end position="532"/>
    </location>
</feature>
<evidence type="ECO:0000256" key="13">
    <source>
        <dbReference type="SAM" id="MobiDB-lite"/>
    </source>
</evidence>
<keyword evidence="5 12" id="KW-0808">Transferase</keyword>
<dbReference type="AlphaFoldDB" id="A0A2A2LRG7"/>
<evidence type="ECO:0000256" key="5">
    <source>
        <dbReference type="ARBA" id="ARBA00022679"/>
    </source>
</evidence>
<dbReference type="Pfam" id="PF17039">
    <property type="entry name" value="Glyco_tran_10_N"/>
    <property type="match status" value="1"/>
</dbReference>
<dbReference type="InterPro" id="IPR001503">
    <property type="entry name" value="Glyco_trans_10"/>
</dbReference>
<proteinExistence type="inferred from homology"/>
<evidence type="ECO:0000313" key="17">
    <source>
        <dbReference type="Proteomes" id="UP000218231"/>
    </source>
</evidence>
<dbReference type="EMBL" id="LIAE01006491">
    <property type="protein sequence ID" value="PAV88803.1"/>
    <property type="molecule type" value="Genomic_DNA"/>
</dbReference>
<organism evidence="16 17">
    <name type="scientific">Diploscapter pachys</name>
    <dbReference type="NCBI Taxonomy" id="2018661"/>
    <lineage>
        <taxon>Eukaryota</taxon>
        <taxon>Metazoa</taxon>
        <taxon>Ecdysozoa</taxon>
        <taxon>Nematoda</taxon>
        <taxon>Chromadorea</taxon>
        <taxon>Rhabditida</taxon>
        <taxon>Rhabditina</taxon>
        <taxon>Rhabditomorpha</taxon>
        <taxon>Rhabditoidea</taxon>
        <taxon>Rhabditidae</taxon>
        <taxon>Diploscapter</taxon>
    </lineage>
</organism>
<evidence type="ECO:0000256" key="4">
    <source>
        <dbReference type="ARBA" id="ARBA00022676"/>
    </source>
</evidence>
<evidence type="ECO:0000256" key="12">
    <source>
        <dbReference type="RuleBase" id="RU003832"/>
    </source>
</evidence>
<protein>
    <recommendedName>
        <fullName evidence="12">Fucosyltransferase</fullName>
        <ecNumber evidence="12">2.4.1.-</ecNumber>
    </recommendedName>
</protein>
<dbReference type="InterPro" id="IPR031481">
    <property type="entry name" value="Glyco_tran_10_N"/>
</dbReference>
<feature type="domain" description="Fucosyltransferase N-terminal" evidence="15">
    <location>
        <begin position="216"/>
        <end position="324"/>
    </location>
</feature>
<comment type="pathway">
    <text evidence="2">Protein modification; protein glycosylation.</text>
</comment>
<evidence type="ECO:0000256" key="8">
    <source>
        <dbReference type="ARBA" id="ARBA00022989"/>
    </source>
</evidence>
<comment type="similarity">
    <text evidence="3 12">Belongs to the glycosyltransferase 10 family.</text>
</comment>
<feature type="compositionally biased region" description="Basic and acidic residues" evidence="13">
    <location>
        <begin position="40"/>
        <end position="50"/>
    </location>
</feature>
<dbReference type="PANTHER" id="PTHR48438:SF1">
    <property type="entry name" value="ALPHA-(1,3)-FUCOSYLTRANSFERASE C-RELATED"/>
    <property type="match status" value="1"/>
</dbReference>
<keyword evidence="10 12" id="KW-0472">Membrane</keyword>
<evidence type="ECO:0000256" key="2">
    <source>
        <dbReference type="ARBA" id="ARBA00004922"/>
    </source>
</evidence>
<keyword evidence="6 12" id="KW-0812">Transmembrane</keyword>
<keyword evidence="11" id="KW-0325">Glycoprotein</keyword>
<name>A0A2A2LRG7_9BILA</name>
<comment type="subcellular location">
    <subcellularLocation>
        <location evidence="1 12">Golgi apparatus</location>
        <location evidence="1 12">Golgi stack membrane</location>
        <topology evidence="1 12">Single-pass type II membrane protein</topology>
    </subcellularLocation>
</comment>
<dbReference type="EC" id="2.4.1.-" evidence="12"/>
<dbReference type="UniPathway" id="UPA00378"/>
<dbReference type="Gene3D" id="3.40.50.11660">
    <property type="entry name" value="Glycosyl transferase family 10, C-terminal domain"/>
    <property type="match status" value="1"/>
</dbReference>
<gene>
    <name evidence="16" type="ORF">WR25_12067</name>
</gene>
<keyword evidence="8 12" id="KW-1133">Transmembrane helix</keyword>
<dbReference type="STRING" id="2018661.A0A2A2LRG7"/>
<dbReference type="Pfam" id="PF00852">
    <property type="entry name" value="Glyco_transf_10"/>
    <property type="match status" value="1"/>
</dbReference>
<dbReference type="InterPro" id="IPR055270">
    <property type="entry name" value="Glyco_tran_10_C"/>
</dbReference>
<comment type="caution">
    <text evidence="16">The sequence shown here is derived from an EMBL/GenBank/DDBJ whole genome shotgun (WGS) entry which is preliminary data.</text>
</comment>
<feature type="compositionally biased region" description="Basic and acidic residues" evidence="13">
    <location>
        <begin position="9"/>
        <end position="23"/>
    </location>
</feature>
<feature type="transmembrane region" description="Helical" evidence="12">
    <location>
        <begin position="163"/>
        <end position="183"/>
    </location>
</feature>
<keyword evidence="7" id="KW-0735">Signal-anchor</keyword>
<dbReference type="InterPro" id="IPR038577">
    <property type="entry name" value="GT10-like_C_sf"/>
</dbReference>
<feature type="compositionally biased region" description="Low complexity" evidence="13">
    <location>
        <begin position="91"/>
        <end position="102"/>
    </location>
</feature>
<accession>A0A2A2LRG7</accession>
<evidence type="ECO:0000313" key="16">
    <source>
        <dbReference type="EMBL" id="PAV88803.1"/>
    </source>
</evidence>
<evidence type="ECO:0000256" key="9">
    <source>
        <dbReference type="ARBA" id="ARBA00023034"/>
    </source>
</evidence>
<evidence type="ECO:0000256" key="6">
    <source>
        <dbReference type="ARBA" id="ARBA00022692"/>
    </source>
</evidence>
<evidence type="ECO:0000256" key="10">
    <source>
        <dbReference type="ARBA" id="ARBA00023136"/>
    </source>
</evidence>
<dbReference type="Proteomes" id="UP000218231">
    <property type="component" value="Unassembled WGS sequence"/>
</dbReference>
<evidence type="ECO:0000256" key="11">
    <source>
        <dbReference type="ARBA" id="ARBA00023180"/>
    </source>
</evidence>
<dbReference type="SUPFAM" id="SSF53756">
    <property type="entry name" value="UDP-Glycosyltransferase/glycogen phosphorylase"/>
    <property type="match status" value="1"/>
</dbReference>
<dbReference type="OrthoDB" id="427096at2759"/>
<dbReference type="PANTHER" id="PTHR48438">
    <property type="entry name" value="ALPHA-(1,3)-FUCOSYLTRANSFERASE C-RELATED"/>
    <property type="match status" value="1"/>
</dbReference>
<evidence type="ECO:0000256" key="1">
    <source>
        <dbReference type="ARBA" id="ARBA00004447"/>
    </source>
</evidence>
<keyword evidence="17" id="KW-1185">Reference proteome</keyword>